<feature type="region of interest" description="Disordered" evidence="1">
    <location>
        <begin position="1"/>
        <end position="27"/>
    </location>
</feature>
<name>A0AAN8XP87_POLSC</name>
<evidence type="ECO:0000313" key="3">
    <source>
        <dbReference type="Proteomes" id="UP001372834"/>
    </source>
</evidence>
<proteinExistence type="predicted"/>
<accession>A0AAN8XP87</accession>
<gene>
    <name evidence="2" type="ORF">RUM43_001164</name>
</gene>
<dbReference type="Proteomes" id="UP001372834">
    <property type="component" value="Unassembled WGS sequence"/>
</dbReference>
<dbReference type="EMBL" id="JAWJWE010000001">
    <property type="protein sequence ID" value="KAK6644888.1"/>
    <property type="molecule type" value="Genomic_DNA"/>
</dbReference>
<protein>
    <submittedName>
        <fullName evidence="2">Uncharacterized protein</fullName>
    </submittedName>
</protein>
<evidence type="ECO:0000256" key="1">
    <source>
        <dbReference type="SAM" id="MobiDB-lite"/>
    </source>
</evidence>
<sequence>MSRKAPPMESGNGKSINGKLEQHRTGTMGTTPVTFFQFQLSFFMKLKKKGERQEQE</sequence>
<organism evidence="2 3">
    <name type="scientific">Polyplax serrata</name>
    <name type="common">Common mouse louse</name>
    <dbReference type="NCBI Taxonomy" id="468196"/>
    <lineage>
        <taxon>Eukaryota</taxon>
        <taxon>Metazoa</taxon>
        <taxon>Ecdysozoa</taxon>
        <taxon>Arthropoda</taxon>
        <taxon>Hexapoda</taxon>
        <taxon>Insecta</taxon>
        <taxon>Pterygota</taxon>
        <taxon>Neoptera</taxon>
        <taxon>Paraneoptera</taxon>
        <taxon>Psocodea</taxon>
        <taxon>Troctomorpha</taxon>
        <taxon>Phthiraptera</taxon>
        <taxon>Anoplura</taxon>
        <taxon>Polyplacidae</taxon>
        <taxon>Polyplax</taxon>
    </lineage>
</organism>
<dbReference type="AlphaFoldDB" id="A0AAN8XP87"/>
<reference evidence="2 3" key="1">
    <citation type="submission" date="2023-10" db="EMBL/GenBank/DDBJ databases">
        <title>Genomes of two closely related lineages of the louse Polyplax serrata with different host specificities.</title>
        <authorList>
            <person name="Martinu J."/>
            <person name="Tarabai H."/>
            <person name="Stefka J."/>
            <person name="Hypsa V."/>
        </authorList>
    </citation>
    <scope>NUCLEOTIDE SEQUENCE [LARGE SCALE GENOMIC DNA]</scope>
    <source>
        <strain evidence="2">HR10_N</strain>
    </source>
</reference>
<feature type="non-terminal residue" evidence="2">
    <location>
        <position position="56"/>
    </location>
</feature>
<evidence type="ECO:0000313" key="2">
    <source>
        <dbReference type="EMBL" id="KAK6644888.1"/>
    </source>
</evidence>
<comment type="caution">
    <text evidence="2">The sequence shown here is derived from an EMBL/GenBank/DDBJ whole genome shotgun (WGS) entry which is preliminary data.</text>
</comment>